<dbReference type="EMBL" id="LSDN01000003">
    <property type="protein sequence ID" value="KXB81998.1"/>
    <property type="molecule type" value="Genomic_DNA"/>
</dbReference>
<name>A0AB34X1J1_9ACTO</name>
<dbReference type="Proteomes" id="UP000070572">
    <property type="component" value="Unassembled WGS sequence"/>
</dbReference>
<proteinExistence type="predicted"/>
<protein>
    <recommendedName>
        <fullName evidence="3">DUF4158 domain-containing protein</fullName>
    </recommendedName>
</protein>
<evidence type="ECO:0008006" key="3">
    <source>
        <dbReference type="Google" id="ProtNLM"/>
    </source>
</evidence>
<dbReference type="RefSeq" id="WP_060919950.1">
    <property type="nucleotide sequence ID" value="NZ_KQ960676.1"/>
</dbReference>
<accession>A0AB34X1J1</accession>
<reference evidence="1 2" key="1">
    <citation type="submission" date="2016-01" db="EMBL/GenBank/DDBJ databases">
        <authorList>
            <person name="Mitreva M."/>
            <person name="Pepin K.H."/>
            <person name="Mihindukulasuriya K.A."/>
            <person name="Fulton R."/>
            <person name="Fronick C."/>
            <person name="O'Laughlin M."/>
            <person name="Miner T."/>
            <person name="Herter B."/>
            <person name="Rosa B.A."/>
            <person name="Cordes M."/>
            <person name="Tomlinson C."/>
            <person name="Wollam A."/>
            <person name="Palsikar V.B."/>
            <person name="Mardis E.R."/>
            <person name="Wilson R.K."/>
        </authorList>
    </citation>
    <scope>NUCLEOTIDE SEQUENCE [LARGE SCALE GENOMIC DNA]</scope>
    <source>
        <strain evidence="1 2">DNF00696</strain>
    </source>
</reference>
<organism evidence="1 2">
    <name type="scientific">Varibaculum cambriense</name>
    <dbReference type="NCBI Taxonomy" id="184870"/>
    <lineage>
        <taxon>Bacteria</taxon>
        <taxon>Bacillati</taxon>
        <taxon>Actinomycetota</taxon>
        <taxon>Actinomycetes</taxon>
        <taxon>Actinomycetales</taxon>
        <taxon>Actinomycetaceae</taxon>
        <taxon>Varibaculum</taxon>
    </lineage>
</organism>
<dbReference type="AlphaFoldDB" id="A0AB34X1J1"/>
<evidence type="ECO:0000313" key="1">
    <source>
        <dbReference type="EMBL" id="KXB81998.1"/>
    </source>
</evidence>
<sequence>MSKDRLAEIFNLPEKELDYQLGLYIAGRKAKRNKNLKVILRYYPEIVRRGLEGEAYSEVLLAETEYIMALKEDPEKLKSIRNLEAMIFMQTKTALKAFVEKATTPASGMVSTYRRALIIKAVLADLAKQGTPLDKDQVLSLARARQLASRKDKSRIGKAVSWDDLIAFSEASGELPEKTTGKHKEKIDFTPALDFLEESLIEFAAALIATQKIITKERLDFPRLCEKIGADQTVTEKILRAVLD</sequence>
<evidence type="ECO:0000313" key="2">
    <source>
        <dbReference type="Proteomes" id="UP000070572"/>
    </source>
</evidence>
<comment type="caution">
    <text evidence="1">The sequence shown here is derived from an EMBL/GenBank/DDBJ whole genome shotgun (WGS) entry which is preliminary data.</text>
</comment>
<gene>
    <name evidence="1" type="ORF">HMPREF1862_00061</name>
</gene>